<dbReference type="Gene3D" id="3.40.50.300">
    <property type="entry name" value="P-loop containing nucleotide triphosphate hydrolases"/>
    <property type="match status" value="1"/>
</dbReference>
<dbReference type="InterPro" id="IPR027417">
    <property type="entry name" value="P-loop_NTPase"/>
</dbReference>
<evidence type="ECO:0000313" key="4">
    <source>
        <dbReference type="Proteomes" id="UP000241848"/>
    </source>
</evidence>
<evidence type="ECO:0000256" key="1">
    <source>
        <dbReference type="SAM" id="MobiDB-lite"/>
    </source>
</evidence>
<protein>
    <recommendedName>
        <fullName evidence="2">AAA+ ATPase domain-containing protein</fullName>
    </recommendedName>
</protein>
<evidence type="ECO:0000259" key="2">
    <source>
        <dbReference type="SMART" id="SM00382"/>
    </source>
</evidence>
<feature type="region of interest" description="Disordered" evidence="1">
    <location>
        <begin position="1"/>
        <end position="20"/>
    </location>
</feature>
<feature type="region of interest" description="Disordered" evidence="1">
    <location>
        <begin position="134"/>
        <end position="155"/>
    </location>
</feature>
<evidence type="ECO:0000313" key="3">
    <source>
        <dbReference type="EMBL" id="PSR21543.1"/>
    </source>
</evidence>
<proteinExistence type="predicted"/>
<dbReference type="GO" id="GO:0005524">
    <property type="term" value="F:ATP binding"/>
    <property type="evidence" value="ECO:0007669"/>
    <property type="project" value="InterPro"/>
</dbReference>
<dbReference type="AlphaFoldDB" id="A0A2T2WH31"/>
<accession>A0A2T2WH31</accession>
<dbReference type="EMBL" id="PXYV01000032">
    <property type="protein sequence ID" value="PSR21543.1"/>
    <property type="molecule type" value="Genomic_DNA"/>
</dbReference>
<organism evidence="3 4">
    <name type="scientific">Sulfobacillus acidophilus</name>
    <dbReference type="NCBI Taxonomy" id="53633"/>
    <lineage>
        <taxon>Bacteria</taxon>
        <taxon>Bacillati</taxon>
        <taxon>Bacillota</taxon>
        <taxon>Clostridia</taxon>
        <taxon>Eubacteriales</taxon>
        <taxon>Clostridiales Family XVII. Incertae Sedis</taxon>
        <taxon>Sulfobacillus</taxon>
    </lineage>
</organism>
<dbReference type="GO" id="GO:0016887">
    <property type="term" value="F:ATP hydrolysis activity"/>
    <property type="evidence" value="ECO:0007669"/>
    <property type="project" value="InterPro"/>
</dbReference>
<dbReference type="Pfam" id="PF14338">
    <property type="entry name" value="Mrr_N"/>
    <property type="match status" value="1"/>
</dbReference>
<comment type="caution">
    <text evidence="3">The sequence shown here is derived from an EMBL/GenBank/DDBJ whole genome shotgun (WGS) entry which is preliminary data.</text>
</comment>
<dbReference type="InterPro" id="IPR003593">
    <property type="entry name" value="AAA+_ATPase"/>
</dbReference>
<dbReference type="SUPFAM" id="SSF52540">
    <property type="entry name" value="P-loop containing nucleoside triphosphate hydrolases"/>
    <property type="match status" value="1"/>
</dbReference>
<dbReference type="InterPro" id="IPR011704">
    <property type="entry name" value="ATPase_dyneun-rel_AAA"/>
</dbReference>
<reference evidence="3 4" key="1">
    <citation type="journal article" date="2014" name="BMC Genomics">
        <title>Comparison of environmental and isolate Sulfobacillus genomes reveals diverse carbon, sulfur, nitrogen, and hydrogen metabolisms.</title>
        <authorList>
            <person name="Justice N.B."/>
            <person name="Norman A."/>
            <person name="Brown C.T."/>
            <person name="Singh A."/>
            <person name="Thomas B.C."/>
            <person name="Banfield J.F."/>
        </authorList>
    </citation>
    <scope>NUCLEOTIDE SEQUENCE [LARGE SCALE GENOMIC DNA]</scope>
    <source>
        <strain evidence="3">AMDSBA3</strain>
    </source>
</reference>
<dbReference type="InterPro" id="IPR025745">
    <property type="entry name" value="Mrr-like_N_dom"/>
</dbReference>
<feature type="domain" description="AAA+ ATPase" evidence="2">
    <location>
        <begin position="364"/>
        <end position="516"/>
    </location>
</feature>
<sequence>MAVKELLTASGSRAREPASTPFDQGIEVMDFMFPKRTSIWLPLHKVLDEAGERLKPLDATKRVEAYFPELTDEDRQYKTKTGRVRRPSEDVSWVRDALVKEGLMAKRHGTWQISEHGRAYLHAHWDSWVPEYTQQTSETSIEGSEGPGDGDDTPTLPSYWWVNQGQSYKSERNGEYIWAPLQTTRGTTVAHWTRVSEVLPGDIFIHYSNGAIRAIGIAQGEVEERKNPHPGSHNEWQDKGWGVAVRYYELSVPYSRETFPDNLTHMNISDGPFDQRGQVKQGYLWRFTAEAFQILTSDLEFPWPSGIPLDRPDGSSAKASMARESASPYGMAQFDPHAAHRVITEMGYRISMDDFLNVLLALAVRPFVIFSGRSGTGKTTLTRMIASLFGWPYYLVAVSPAWTDPTDLLGFISPLSRQRVGGALDDLLESGVDQALLCLDEFNVAKVEHYFSDFISAMESGLAGSLWGSLPNLPRLSAEQNTPLRLPPRLRVIATMNFDDSVQSITPRVLDRANVLEFDVFGADALVVEQSLDWLKLRETKFQWPWIEERELRDTAVSAMIRNIWPALRGSRGQFTHRVAQEMHRYIALGLSFASALGRNDDEQRESLLDRQIAQRILPKFHGTAVNRDIEALMRLISVLQENELRDSSTVDRLRVIEDFKNWGRYPKTAIKIEQLVVSYTEDGYASFW</sequence>
<dbReference type="Proteomes" id="UP000241848">
    <property type="component" value="Unassembled WGS sequence"/>
</dbReference>
<dbReference type="SMART" id="SM00382">
    <property type="entry name" value="AAA"/>
    <property type="match status" value="1"/>
</dbReference>
<gene>
    <name evidence="3" type="ORF">C7B45_10545</name>
</gene>
<dbReference type="Pfam" id="PF07728">
    <property type="entry name" value="AAA_5"/>
    <property type="match status" value="1"/>
</dbReference>
<name>A0A2T2WH31_9FIRM</name>